<dbReference type="SUPFAM" id="SSF53822">
    <property type="entry name" value="Periplasmic binding protein-like I"/>
    <property type="match status" value="1"/>
</dbReference>
<dbReference type="InterPro" id="IPR000524">
    <property type="entry name" value="Tscrpt_reg_HTH_GntR"/>
</dbReference>
<dbReference type="PRINTS" id="PR00035">
    <property type="entry name" value="HTHGNTR"/>
</dbReference>
<comment type="caution">
    <text evidence="6">The sequence shown here is derived from an EMBL/GenBank/DDBJ whole genome shotgun (WGS) entry which is preliminary data.</text>
</comment>
<evidence type="ECO:0000256" key="3">
    <source>
        <dbReference type="ARBA" id="ARBA00023163"/>
    </source>
</evidence>
<dbReference type="PANTHER" id="PTHR30146:SF109">
    <property type="entry name" value="HTH-TYPE TRANSCRIPTIONAL REGULATOR GALS"/>
    <property type="match status" value="1"/>
</dbReference>
<dbReference type="PANTHER" id="PTHR30146">
    <property type="entry name" value="LACI-RELATED TRANSCRIPTIONAL REPRESSOR"/>
    <property type="match status" value="1"/>
</dbReference>
<dbReference type="InterPro" id="IPR028082">
    <property type="entry name" value="Peripla_BP_I"/>
</dbReference>
<protein>
    <submittedName>
        <fullName evidence="6">Substrate-binding domain-containing protein</fullName>
    </submittedName>
</protein>
<organism evidence="6 7">
    <name type="scientific">Rubritalea tangerina</name>
    <dbReference type="NCBI Taxonomy" id="430798"/>
    <lineage>
        <taxon>Bacteria</taxon>
        <taxon>Pseudomonadati</taxon>
        <taxon>Verrucomicrobiota</taxon>
        <taxon>Verrucomicrobiia</taxon>
        <taxon>Verrucomicrobiales</taxon>
        <taxon>Rubritaleaceae</taxon>
        <taxon>Rubritalea</taxon>
    </lineage>
</organism>
<dbReference type="SUPFAM" id="SSF46785">
    <property type="entry name" value="Winged helix' DNA-binding domain"/>
    <property type="match status" value="1"/>
</dbReference>
<dbReference type="InterPro" id="IPR036390">
    <property type="entry name" value="WH_DNA-bd_sf"/>
</dbReference>
<keyword evidence="3" id="KW-0804">Transcription</keyword>
<dbReference type="Pfam" id="PF13377">
    <property type="entry name" value="Peripla_BP_3"/>
    <property type="match status" value="1"/>
</dbReference>
<evidence type="ECO:0000256" key="2">
    <source>
        <dbReference type="ARBA" id="ARBA00023125"/>
    </source>
</evidence>
<dbReference type="InterPro" id="IPR036388">
    <property type="entry name" value="WH-like_DNA-bd_sf"/>
</dbReference>
<dbReference type="Pfam" id="PF00392">
    <property type="entry name" value="GntR"/>
    <property type="match status" value="1"/>
</dbReference>
<evidence type="ECO:0000259" key="4">
    <source>
        <dbReference type="Pfam" id="PF00392"/>
    </source>
</evidence>
<evidence type="ECO:0000256" key="1">
    <source>
        <dbReference type="ARBA" id="ARBA00023015"/>
    </source>
</evidence>
<reference evidence="7" key="1">
    <citation type="journal article" date="2019" name="Int. J. Syst. Evol. Microbiol.">
        <title>The Global Catalogue of Microorganisms (GCM) 10K type strain sequencing project: providing services to taxonomists for standard genome sequencing and annotation.</title>
        <authorList>
            <consortium name="The Broad Institute Genomics Platform"/>
            <consortium name="The Broad Institute Genome Sequencing Center for Infectious Disease"/>
            <person name="Wu L."/>
            <person name="Ma J."/>
        </authorList>
    </citation>
    <scope>NUCLEOTIDE SEQUENCE [LARGE SCALE GENOMIC DNA]</scope>
    <source>
        <strain evidence="7">CCUG 57942</strain>
    </source>
</reference>
<dbReference type="Proteomes" id="UP001597389">
    <property type="component" value="Unassembled WGS sequence"/>
</dbReference>
<name>A0ABW4Z6Z5_9BACT</name>
<feature type="domain" description="Transcriptional regulator LacI/GalR-like sensor" evidence="5">
    <location>
        <begin position="213"/>
        <end position="333"/>
    </location>
</feature>
<dbReference type="Gene3D" id="1.10.10.10">
    <property type="entry name" value="Winged helix-like DNA-binding domain superfamily/Winged helix DNA-binding domain"/>
    <property type="match status" value="1"/>
</dbReference>
<sequence length="373" mass="41647">MSPFRFPLPVTSQSFSMKDMDLPKNKSAQAAEHIKKLIEVGHFSTTLPSERQLADQLLVSRNCVRDALEILTNEKVLAPSEPSKRRQILIDSETPSQQKIERCIIITPTPEHKAPSKLLVQVAKLRNLLAPSHVDVSIRSPRAFRRKDPSDELCQIVEENPNTVWVLHQCPESFQLWFQAAQLPTLVFGTIFPSVNLPSIDSDHTATARHAAGQLIRLGHKHISLVIPRTTLAGAQNAEVGIQQAIEQTQHEVSSTILRHDFNVPRLTTALDKVYRSATPPTAFIIQNHHHFLTVYSHLLSLGLKIPQHVSLISMVDDHSFEYLTPTPASYSTQDKLVKSLAASILGIYQKKKLSACIVPQFQPGQSVSNSYQ</sequence>
<keyword evidence="1" id="KW-0805">Transcription regulation</keyword>
<accession>A0ABW4Z6Z5</accession>
<dbReference type="RefSeq" id="WP_377177309.1">
    <property type="nucleotide sequence ID" value="NZ_JBHUJB010000011.1"/>
</dbReference>
<dbReference type="InterPro" id="IPR046335">
    <property type="entry name" value="LacI/GalR-like_sensor"/>
</dbReference>
<evidence type="ECO:0000259" key="5">
    <source>
        <dbReference type="Pfam" id="PF13377"/>
    </source>
</evidence>
<keyword evidence="2" id="KW-0238">DNA-binding</keyword>
<gene>
    <name evidence="6" type="ORF">ACFSW8_02030</name>
</gene>
<proteinExistence type="predicted"/>
<evidence type="ECO:0000313" key="6">
    <source>
        <dbReference type="EMBL" id="MFD2157670.1"/>
    </source>
</evidence>
<dbReference type="EMBL" id="JBHUJB010000011">
    <property type="protein sequence ID" value="MFD2157670.1"/>
    <property type="molecule type" value="Genomic_DNA"/>
</dbReference>
<dbReference type="Gene3D" id="3.40.50.2300">
    <property type="match status" value="2"/>
</dbReference>
<keyword evidence="7" id="KW-1185">Reference proteome</keyword>
<feature type="domain" description="HTH gntR-type" evidence="4">
    <location>
        <begin position="27"/>
        <end position="77"/>
    </location>
</feature>
<evidence type="ECO:0000313" key="7">
    <source>
        <dbReference type="Proteomes" id="UP001597389"/>
    </source>
</evidence>